<keyword evidence="7 9" id="KW-0378">Hydrolase</keyword>
<evidence type="ECO:0000256" key="7">
    <source>
        <dbReference type="ARBA" id="ARBA00022801"/>
    </source>
</evidence>
<comment type="subcellular location">
    <subcellularLocation>
        <location evidence="9">Cytoplasm</location>
    </subcellularLocation>
</comment>
<evidence type="ECO:0000256" key="3">
    <source>
        <dbReference type="ARBA" id="ARBA00022552"/>
    </source>
</evidence>
<name>A0A9D1KXH8_9FIRM</name>
<dbReference type="InterPro" id="IPR023091">
    <property type="entry name" value="MetalPrtase_cat_dom_sf_prd"/>
</dbReference>
<keyword evidence="9" id="KW-0963">Cytoplasm</keyword>
<feature type="binding site" evidence="9">
    <location>
        <position position="135"/>
    </location>
    <ligand>
        <name>Zn(2+)</name>
        <dbReference type="ChEBI" id="CHEBI:29105"/>
        <note>catalytic</note>
    </ligand>
</feature>
<evidence type="ECO:0000313" key="10">
    <source>
        <dbReference type="EMBL" id="HIU10082.1"/>
    </source>
</evidence>
<evidence type="ECO:0000256" key="8">
    <source>
        <dbReference type="ARBA" id="ARBA00022833"/>
    </source>
</evidence>
<reference evidence="10" key="2">
    <citation type="journal article" date="2021" name="PeerJ">
        <title>Extensive microbial diversity within the chicken gut microbiome revealed by metagenomics and culture.</title>
        <authorList>
            <person name="Gilroy R."/>
            <person name="Ravi A."/>
            <person name="Getino M."/>
            <person name="Pursley I."/>
            <person name="Horton D.L."/>
            <person name="Alikhan N.F."/>
            <person name="Baker D."/>
            <person name="Gharbi K."/>
            <person name="Hall N."/>
            <person name="Watson M."/>
            <person name="Adriaenssens E.M."/>
            <person name="Foster-Nyarko E."/>
            <person name="Jarju S."/>
            <person name="Secka A."/>
            <person name="Antonio M."/>
            <person name="Oren A."/>
            <person name="Chaudhuri R.R."/>
            <person name="La Ragione R."/>
            <person name="Hildebrand F."/>
            <person name="Pallen M.J."/>
        </authorList>
    </citation>
    <scope>NUCLEOTIDE SEQUENCE</scope>
    <source>
        <strain evidence="10">2830</strain>
    </source>
</reference>
<dbReference type="HAMAP" id="MF_00009">
    <property type="entry name" value="Endoribonucl_YbeY"/>
    <property type="match status" value="1"/>
</dbReference>
<evidence type="ECO:0000256" key="2">
    <source>
        <dbReference type="ARBA" id="ARBA00022517"/>
    </source>
</evidence>
<dbReference type="Gene3D" id="3.40.390.30">
    <property type="entry name" value="Metalloproteases ('zincins'), catalytic domain"/>
    <property type="match status" value="1"/>
</dbReference>
<dbReference type="GO" id="GO:0008270">
    <property type="term" value="F:zinc ion binding"/>
    <property type="evidence" value="ECO:0007669"/>
    <property type="project" value="UniProtKB-UniRule"/>
</dbReference>
<dbReference type="NCBIfam" id="TIGR00043">
    <property type="entry name" value="rRNA maturation RNase YbeY"/>
    <property type="match status" value="1"/>
</dbReference>
<dbReference type="InterPro" id="IPR002036">
    <property type="entry name" value="YbeY"/>
</dbReference>
<keyword evidence="2 9" id="KW-0690">Ribosome biogenesis</keyword>
<dbReference type="SUPFAM" id="SSF55486">
    <property type="entry name" value="Metalloproteases ('zincins'), catalytic domain"/>
    <property type="match status" value="1"/>
</dbReference>
<keyword evidence="3 9" id="KW-0698">rRNA processing</keyword>
<keyword evidence="8 9" id="KW-0862">Zinc</keyword>
<organism evidence="10 11">
    <name type="scientific">Candidatus Avidehalobacter gallistercoris</name>
    <dbReference type="NCBI Taxonomy" id="2840694"/>
    <lineage>
        <taxon>Bacteria</taxon>
        <taxon>Bacillati</taxon>
        <taxon>Bacillota</taxon>
        <taxon>Clostridia</taxon>
        <taxon>Eubacteriales</taxon>
        <taxon>Peptococcaceae</taxon>
        <taxon>Peptococcaceae incertae sedis</taxon>
        <taxon>Candidatus Avidehalobacter</taxon>
    </lineage>
</organism>
<dbReference type="AlphaFoldDB" id="A0A9D1KXH8"/>
<dbReference type="InterPro" id="IPR020549">
    <property type="entry name" value="YbeY_CS"/>
</dbReference>
<evidence type="ECO:0000256" key="9">
    <source>
        <dbReference type="HAMAP-Rule" id="MF_00009"/>
    </source>
</evidence>
<comment type="cofactor">
    <cofactor evidence="9">
        <name>Zn(2+)</name>
        <dbReference type="ChEBI" id="CHEBI:29105"/>
    </cofactor>
    <text evidence="9">Binds 1 zinc ion.</text>
</comment>
<keyword evidence="6 9" id="KW-0255">Endonuclease</keyword>
<dbReference type="Pfam" id="PF02130">
    <property type="entry name" value="YbeY"/>
    <property type="match status" value="1"/>
</dbReference>
<gene>
    <name evidence="9 10" type="primary">ybeY</name>
    <name evidence="10" type="ORF">IAB00_02360</name>
</gene>
<proteinExistence type="inferred from homology"/>
<dbReference type="EC" id="3.1.-.-" evidence="9"/>
<dbReference type="Proteomes" id="UP000824124">
    <property type="component" value="Unassembled WGS sequence"/>
</dbReference>
<feature type="binding site" evidence="9">
    <location>
        <position position="125"/>
    </location>
    <ligand>
        <name>Zn(2+)</name>
        <dbReference type="ChEBI" id="CHEBI:29105"/>
        <note>catalytic</note>
    </ligand>
</feature>
<comment type="caution">
    <text evidence="10">The sequence shown here is derived from an EMBL/GenBank/DDBJ whole genome shotgun (WGS) entry which is preliminary data.</text>
</comment>
<evidence type="ECO:0000256" key="1">
    <source>
        <dbReference type="ARBA" id="ARBA00010875"/>
    </source>
</evidence>
<evidence type="ECO:0000256" key="5">
    <source>
        <dbReference type="ARBA" id="ARBA00022723"/>
    </source>
</evidence>
<comment type="similarity">
    <text evidence="1 9">Belongs to the endoribonuclease YbeY family.</text>
</comment>
<keyword evidence="4 9" id="KW-0540">Nuclease</keyword>
<comment type="function">
    <text evidence="9">Single strand-specific metallo-endoribonuclease involved in late-stage 70S ribosome quality control and in maturation of the 3' terminus of the 16S rRNA.</text>
</comment>
<dbReference type="PROSITE" id="PS01306">
    <property type="entry name" value="UPF0054"/>
    <property type="match status" value="1"/>
</dbReference>
<dbReference type="GO" id="GO:0004521">
    <property type="term" value="F:RNA endonuclease activity"/>
    <property type="evidence" value="ECO:0007669"/>
    <property type="project" value="UniProtKB-UniRule"/>
</dbReference>
<protein>
    <recommendedName>
        <fullName evidence="9">Endoribonuclease YbeY</fullName>
        <ecNumber evidence="9">3.1.-.-</ecNumber>
    </recommendedName>
</protein>
<dbReference type="PANTHER" id="PTHR46986">
    <property type="entry name" value="ENDORIBONUCLEASE YBEY, CHLOROPLASTIC"/>
    <property type="match status" value="1"/>
</dbReference>
<keyword evidence="5 9" id="KW-0479">Metal-binding</keyword>
<dbReference type="GO" id="GO:0004222">
    <property type="term" value="F:metalloendopeptidase activity"/>
    <property type="evidence" value="ECO:0007669"/>
    <property type="project" value="InterPro"/>
</dbReference>
<feature type="binding site" evidence="9">
    <location>
        <position position="129"/>
    </location>
    <ligand>
        <name>Zn(2+)</name>
        <dbReference type="ChEBI" id="CHEBI:29105"/>
        <note>catalytic</note>
    </ligand>
</feature>
<evidence type="ECO:0000313" key="11">
    <source>
        <dbReference type="Proteomes" id="UP000824124"/>
    </source>
</evidence>
<dbReference type="EMBL" id="DVMH01000015">
    <property type="protein sequence ID" value="HIU10082.1"/>
    <property type="molecule type" value="Genomic_DNA"/>
</dbReference>
<evidence type="ECO:0000256" key="6">
    <source>
        <dbReference type="ARBA" id="ARBA00022759"/>
    </source>
</evidence>
<evidence type="ECO:0000256" key="4">
    <source>
        <dbReference type="ARBA" id="ARBA00022722"/>
    </source>
</evidence>
<dbReference type="GO" id="GO:0005737">
    <property type="term" value="C:cytoplasm"/>
    <property type="evidence" value="ECO:0007669"/>
    <property type="project" value="UniProtKB-SubCell"/>
</dbReference>
<reference evidence="10" key="1">
    <citation type="submission" date="2020-10" db="EMBL/GenBank/DDBJ databases">
        <authorList>
            <person name="Gilroy R."/>
        </authorList>
    </citation>
    <scope>NUCLEOTIDE SEQUENCE</scope>
    <source>
        <strain evidence="10">2830</strain>
    </source>
</reference>
<accession>A0A9D1KXH8</accession>
<sequence length="160" mass="17457">MKLILSNETPTALPKNWAAALLAVGAETLRTENSGAGLRPAGSIPRGLEISLTLTDNPGIYKLNREFRGVDRPTDVLSFPQFAAEEMIPAGATLGDIVISLPQMAAQALEYGHSQKREFCFLFVHGLLHLLGYDHEISAAAEEQQFDRQREVLAALGIMR</sequence>
<dbReference type="PANTHER" id="PTHR46986:SF1">
    <property type="entry name" value="ENDORIBONUCLEASE YBEY, CHLOROPLASTIC"/>
    <property type="match status" value="1"/>
</dbReference>
<dbReference type="GO" id="GO:0006364">
    <property type="term" value="P:rRNA processing"/>
    <property type="evidence" value="ECO:0007669"/>
    <property type="project" value="UniProtKB-UniRule"/>
</dbReference>